<evidence type="ECO:0000313" key="14">
    <source>
        <dbReference type="Proteomes" id="UP000242957"/>
    </source>
</evidence>
<dbReference type="STRING" id="198616.SAMN05216193_10348"/>
<accession>A0A1H0BFB4</accession>
<comment type="cofactor">
    <cofactor evidence="9">
        <name>heme c</name>
        <dbReference type="ChEBI" id="CHEBI:61717"/>
    </cofactor>
    <text evidence="9">Binds 3 heme c groups covalently per subunit.</text>
</comment>
<evidence type="ECO:0000256" key="10">
    <source>
        <dbReference type="PIRSR" id="PIRSR000018-51"/>
    </source>
</evidence>
<dbReference type="Pfam" id="PF00034">
    <property type="entry name" value="Cytochrom_C"/>
    <property type="match status" value="1"/>
</dbReference>
<feature type="signal peptide" evidence="11">
    <location>
        <begin position="1"/>
        <end position="19"/>
    </location>
</feature>
<dbReference type="PROSITE" id="PS51007">
    <property type="entry name" value="CYTC"/>
    <property type="match status" value="3"/>
</dbReference>
<keyword evidence="6" id="KW-0677">Repeat</keyword>
<feature type="binding site" description="covalent" evidence="9">
    <location>
        <position position="46"/>
    </location>
    <ligand>
        <name>heme c</name>
        <dbReference type="ChEBI" id="CHEBI:61717"/>
        <label>1</label>
    </ligand>
</feature>
<feature type="domain" description="Cytochrome c" evidence="12">
    <location>
        <begin position="176"/>
        <end position="290"/>
    </location>
</feature>
<feature type="binding site" description="covalent" evidence="9">
    <location>
        <position position="43"/>
    </location>
    <ligand>
        <name>heme c</name>
        <dbReference type="ChEBI" id="CHEBI:61717"/>
        <label>1</label>
    </ligand>
</feature>
<evidence type="ECO:0000256" key="5">
    <source>
        <dbReference type="ARBA" id="ARBA00022729"/>
    </source>
</evidence>
<dbReference type="InterPro" id="IPR009056">
    <property type="entry name" value="Cyt_c-like_dom"/>
</dbReference>
<dbReference type="GO" id="GO:0016614">
    <property type="term" value="F:oxidoreductase activity, acting on CH-OH group of donors"/>
    <property type="evidence" value="ECO:0007669"/>
    <property type="project" value="InterPro"/>
</dbReference>
<dbReference type="InterPro" id="IPR014353">
    <property type="entry name" value="Membr-bd_ADH_cyt_c"/>
</dbReference>
<dbReference type="SUPFAM" id="SSF46626">
    <property type="entry name" value="Cytochrome c"/>
    <property type="match status" value="3"/>
</dbReference>
<dbReference type="InterPro" id="IPR036909">
    <property type="entry name" value="Cyt_c-like_dom_sf"/>
</dbReference>
<evidence type="ECO:0000256" key="2">
    <source>
        <dbReference type="ARBA" id="ARBA00022475"/>
    </source>
</evidence>
<proteinExistence type="predicted"/>
<dbReference type="PANTHER" id="PTHR35008:SF8">
    <property type="entry name" value="ALCOHOL DEHYDROGENASE CYTOCHROME C SUBUNIT"/>
    <property type="match status" value="1"/>
</dbReference>
<dbReference type="Proteomes" id="UP000242957">
    <property type="component" value="Unassembled WGS sequence"/>
</dbReference>
<feature type="domain" description="Cytochrome c" evidence="12">
    <location>
        <begin position="29"/>
        <end position="132"/>
    </location>
</feature>
<dbReference type="OrthoDB" id="9811281at2"/>
<reference evidence="14" key="1">
    <citation type="submission" date="2016-10" db="EMBL/GenBank/DDBJ databases">
        <authorList>
            <person name="Varghese N."/>
            <person name="Submissions S."/>
        </authorList>
    </citation>
    <scope>NUCLEOTIDE SEQUENCE [LARGE SCALE GENOMIC DNA]</scope>
    <source>
        <strain evidence="14">JCM 21621</strain>
    </source>
</reference>
<evidence type="ECO:0000259" key="12">
    <source>
        <dbReference type="PROSITE" id="PS51007"/>
    </source>
</evidence>
<evidence type="ECO:0000256" key="7">
    <source>
        <dbReference type="ARBA" id="ARBA00023004"/>
    </source>
</evidence>
<feature type="binding site" description="axial binding residue" evidence="10">
    <location>
        <position position="195"/>
    </location>
    <ligand>
        <name>heme c</name>
        <dbReference type="ChEBI" id="CHEBI:61717"/>
        <label>2</label>
    </ligand>
    <ligandPart>
        <name>Fe</name>
        <dbReference type="ChEBI" id="CHEBI:18248"/>
    </ligandPart>
</feature>
<evidence type="ECO:0000256" key="8">
    <source>
        <dbReference type="ARBA" id="ARBA00023136"/>
    </source>
</evidence>
<dbReference type="AlphaFoldDB" id="A0A1H0BFB4"/>
<dbReference type="PIRSF" id="PIRSF000018">
    <property type="entry name" value="Mb_ADH_cyt_c"/>
    <property type="match status" value="1"/>
</dbReference>
<evidence type="ECO:0000256" key="11">
    <source>
        <dbReference type="SAM" id="SignalP"/>
    </source>
</evidence>
<keyword evidence="3 9" id="KW-0349">Heme</keyword>
<keyword evidence="5 11" id="KW-0732">Signal</keyword>
<dbReference type="EMBL" id="FNIJ01000003">
    <property type="protein sequence ID" value="SDN44290.1"/>
    <property type="molecule type" value="Genomic_DNA"/>
</dbReference>
<sequence>MWRPLLAALVLLCAPPAQAEPARYPAPRELLQRGEYLARAGDCASCHSAPGGRPFAGGVALDTPLGTLYSTNITPDPKTGIGSYSYDDFARALRQGVTKGGDHLYPAMPYTAYARITDEDMHALYAWFVLGGVEPVAQPNRDNDIAWPLDMRWPLAFWKLLFHDDRVYRPNPRQSAAWNRGAYLVQGLAHCGTCHTPRGLAFQERALDERQAGYLSGAALGGWYAYNITPDTRSGIGGWSDAELVRHLRTGRVPGKAQAAGPMGDAVEHSYQYLTEADLKAMASYLRSVRPVTDGERKARFQWGKPAEDVVALRGAELDDQARLDGARLYLGNCASCHGASGEGVKDGYFPMLPKNSTVGALQADNLVRVVLDGVQRKAGKDEVFMPGYAGILDDGQIAALVNYLTRQFGNPEVKVDSARVAAIRQP</sequence>
<gene>
    <name evidence="13" type="ORF">SAMN05216193_10348</name>
</gene>
<feature type="chain" id="PRO_5017341339" evidence="11">
    <location>
        <begin position="20"/>
        <end position="427"/>
    </location>
</feature>
<keyword evidence="14" id="KW-1185">Reference proteome</keyword>
<name>A0A1H0BFB4_9PSED</name>
<evidence type="ECO:0000256" key="3">
    <source>
        <dbReference type="ARBA" id="ARBA00022617"/>
    </source>
</evidence>
<dbReference type="InterPro" id="IPR051459">
    <property type="entry name" value="Cytochrome_c-type_DH"/>
</dbReference>
<feature type="binding site" description="axial binding residue" evidence="10">
    <location>
        <position position="47"/>
    </location>
    <ligand>
        <name>heme c</name>
        <dbReference type="ChEBI" id="CHEBI:61717"/>
        <label>1</label>
    </ligand>
    <ligandPart>
        <name>Fe</name>
        <dbReference type="ChEBI" id="CHEBI:18248"/>
    </ligandPart>
</feature>
<feature type="binding site" description="covalent" evidence="9">
    <location>
        <position position="194"/>
    </location>
    <ligand>
        <name>heme c</name>
        <dbReference type="ChEBI" id="CHEBI:61717"/>
        <label>2</label>
    </ligand>
</feature>
<organism evidence="13 14">
    <name type="scientific">Pseudomonas jinjuensis</name>
    <dbReference type="NCBI Taxonomy" id="198616"/>
    <lineage>
        <taxon>Bacteria</taxon>
        <taxon>Pseudomonadati</taxon>
        <taxon>Pseudomonadota</taxon>
        <taxon>Gammaproteobacteria</taxon>
        <taxon>Pseudomonadales</taxon>
        <taxon>Pseudomonadaceae</taxon>
        <taxon>Pseudomonas</taxon>
    </lineage>
</organism>
<feature type="binding site" description="covalent" evidence="9">
    <location>
        <position position="337"/>
    </location>
    <ligand>
        <name>heme c</name>
        <dbReference type="ChEBI" id="CHEBI:61717"/>
        <label>3</label>
    </ligand>
</feature>
<keyword evidence="7 10" id="KW-0408">Iron</keyword>
<evidence type="ECO:0000256" key="9">
    <source>
        <dbReference type="PIRSR" id="PIRSR000018-50"/>
    </source>
</evidence>
<feature type="binding site" description="axial binding residue" evidence="10">
    <location>
        <position position="338"/>
    </location>
    <ligand>
        <name>heme c</name>
        <dbReference type="ChEBI" id="CHEBI:61717"/>
        <label>3</label>
    </ligand>
    <ligandPart>
        <name>Fe</name>
        <dbReference type="ChEBI" id="CHEBI:18248"/>
    </ligandPart>
</feature>
<dbReference type="GO" id="GO:0005506">
    <property type="term" value="F:iron ion binding"/>
    <property type="evidence" value="ECO:0007669"/>
    <property type="project" value="InterPro"/>
</dbReference>
<evidence type="ECO:0000256" key="1">
    <source>
        <dbReference type="ARBA" id="ARBA00004236"/>
    </source>
</evidence>
<evidence type="ECO:0000256" key="4">
    <source>
        <dbReference type="ARBA" id="ARBA00022723"/>
    </source>
</evidence>
<evidence type="ECO:0000256" key="6">
    <source>
        <dbReference type="ARBA" id="ARBA00022737"/>
    </source>
</evidence>
<feature type="binding site" description="covalent" evidence="9">
    <location>
        <position position="191"/>
    </location>
    <ligand>
        <name>heme c</name>
        <dbReference type="ChEBI" id="CHEBI:61717"/>
        <label>2</label>
    </ligand>
</feature>
<dbReference type="Gene3D" id="1.10.760.10">
    <property type="entry name" value="Cytochrome c-like domain"/>
    <property type="match status" value="3"/>
</dbReference>
<keyword evidence="2" id="KW-1003">Cell membrane</keyword>
<protein>
    <submittedName>
        <fullName evidence="13">Cytochrome c, mono-and diheme variants</fullName>
    </submittedName>
</protein>
<evidence type="ECO:0000313" key="13">
    <source>
        <dbReference type="EMBL" id="SDN44290.1"/>
    </source>
</evidence>
<dbReference type="GO" id="GO:0020037">
    <property type="term" value="F:heme binding"/>
    <property type="evidence" value="ECO:0007669"/>
    <property type="project" value="InterPro"/>
</dbReference>
<dbReference type="GO" id="GO:0005886">
    <property type="term" value="C:plasma membrane"/>
    <property type="evidence" value="ECO:0007669"/>
    <property type="project" value="UniProtKB-SubCell"/>
</dbReference>
<keyword evidence="4 10" id="KW-0479">Metal-binding</keyword>
<dbReference type="PANTHER" id="PTHR35008">
    <property type="entry name" value="BLL4482 PROTEIN-RELATED"/>
    <property type="match status" value="1"/>
</dbReference>
<dbReference type="Pfam" id="PF13442">
    <property type="entry name" value="Cytochrome_CBB3"/>
    <property type="match status" value="1"/>
</dbReference>
<dbReference type="RefSeq" id="WP_084313884.1">
    <property type="nucleotide sequence ID" value="NZ_FNIJ01000003.1"/>
</dbReference>
<feature type="domain" description="Cytochrome c" evidence="12">
    <location>
        <begin position="321"/>
        <end position="409"/>
    </location>
</feature>
<comment type="subcellular location">
    <subcellularLocation>
        <location evidence="1">Cell membrane</location>
    </subcellularLocation>
</comment>
<dbReference type="GO" id="GO:0009055">
    <property type="term" value="F:electron transfer activity"/>
    <property type="evidence" value="ECO:0007669"/>
    <property type="project" value="InterPro"/>
</dbReference>
<keyword evidence="8" id="KW-0472">Membrane</keyword>
<feature type="binding site" description="covalent" evidence="9">
    <location>
        <position position="334"/>
    </location>
    <ligand>
        <name>heme c</name>
        <dbReference type="ChEBI" id="CHEBI:61717"/>
        <label>3</label>
    </ligand>
</feature>